<keyword evidence="4" id="KW-1185">Reference proteome</keyword>
<reference evidence="3 4" key="1">
    <citation type="submission" date="2015-03" db="EMBL/GenBank/DDBJ databases">
        <title>Genome sequence of Tenacibaculum sp. S2-2, isolated from intestinal microbiota of sea cucumber, Apostichopus japonicas.</title>
        <authorList>
            <person name="Shao Z."/>
            <person name="Wang L."/>
            <person name="Li X."/>
        </authorList>
    </citation>
    <scope>NUCLEOTIDE SEQUENCE [LARGE SCALE GENOMIC DNA]</scope>
    <source>
        <strain evidence="3 4">S2-2</strain>
    </source>
</reference>
<feature type="transmembrane region" description="Helical" evidence="2">
    <location>
        <begin position="215"/>
        <end position="234"/>
    </location>
</feature>
<keyword evidence="2" id="KW-0472">Membrane</keyword>
<dbReference type="EMBL" id="LAPZ01000001">
    <property type="protein sequence ID" value="OSY89315.1"/>
    <property type="molecule type" value="Genomic_DNA"/>
</dbReference>
<keyword evidence="2" id="KW-0812">Transmembrane</keyword>
<dbReference type="Proteomes" id="UP000194221">
    <property type="component" value="Unassembled WGS sequence"/>
</dbReference>
<feature type="region of interest" description="Disordered" evidence="1">
    <location>
        <begin position="189"/>
        <end position="208"/>
    </location>
</feature>
<name>A0A1Y2PFV7_9FLAO</name>
<protein>
    <submittedName>
        <fullName evidence="3">Uncharacterized protein</fullName>
    </submittedName>
</protein>
<accession>A0A1Y2PFV7</accession>
<evidence type="ECO:0000256" key="2">
    <source>
        <dbReference type="SAM" id="Phobius"/>
    </source>
</evidence>
<gene>
    <name evidence="3" type="ORF">WH52_01360</name>
</gene>
<dbReference type="STRING" id="1635173.WH52_01360"/>
<evidence type="ECO:0000313" key="3">
    <source>
        <dbReference type="EMBL" id="OSY89315.1"/>
    </source>
</evidence>
<organism evidence="3 4">
    <name type="scientific">Tenacibaculum holothuriorum</name>
    <dbReference type="NCBI Taxonomy" id="1635173"/>
    <lineage>
        <taxon>Bacteria</taxon>
        <taxon>Pseudomonadati</taxon>
        <taxon>Bacteroidota</taxon>
        <taxon>Flavobacteriia</taxon>
        <taxon>Flavobacteriales</taxon>
        <taxon>Flavobacteriaceae</taxon>
        <taxon>Tenacibaculum</taxon>
    </lineage>
</organism>
<proteinExistence type="predicted"/>
<dbReference type="InParanoid" id="A0A1Y2PFV7"/>
<sequence>MGNPNQLGGGPAPIDIGGLNIPNLGTDLGDSLLNIANTVIPGAGLIGGIVKLFEGSSFPPKEAQPWANDMFNNLLVHNGLNTGNAKDLADYQRKVNAFLVDVDGWILERTTYTDRVPETLKGLNMASQFLKQLRNNFVQGLYAKFNVKTSKKTFLQELPFTSTGKQFRINAIQVSLTAKGNSANHTYVPTNTIVPTDTSSDDKPNNNDEDKFNPLHLLWLIPAGIVVWGVNALYKKFKKKK</sequence>
<evidence type="ECO:0000313" key="4">
    <source>
        <dbReference type="Proteomes" id="UP000194221"/>
    </source>
</evidence>
<comment type="caution">
    <text evidence="3">The sequence shown here is derived from an EMBL/GenBank/DDBJ whole genome shotgun (WGS) entry which is preliminary data.</text>
</comment>
<dbReference type="AlphaFoldDB" id="A0A1Y2PFV7"/>
<feature type="compositionally biased region" description="Polar residues" evidence="1">
    <location>
        <begin position="189"/>
        <end position="198"/>
    </location>
</feature>
<keyword evidence="2" id="KW-1133">Transmembrane helix</keyword>
<evidence type="ECO:0000256" key="1">
    <source>
        <dbReference type="SAM" id="MobiDB-lite"/>
    </source>
</evidence>